<keyword evidence="4" id="KW-0479">Metal-binding</keyword>
<evidence type="ECO:0000256" key="10">
    <source>
        <dbReference type="ARBA" id="ARBA00025217"/>
    </source>
</evidence>
<dbReference type="Gene3D" id="3.90.740.10">
    <property type="entry name" value="Valyl/Leucyl/Isoleucyl-tRNA synthetase, editing domain"/>
    <property type="match status" value="1"/>
</dbReference>
<dbReference type="PATRIC" id="fig|1618650.3.peg.594"/>
<evidence type="ECO:0000259" key="14">
    <source>
        <dbReference type="Pfam" id="PF08264"/>
    </source>
</evidence>
<dbReference type="EMBL" id="LCRM01000062">
    <property type="protein sequence ID" value="KKW34764.1"/>
    <property type="molecule type" value="Genomic_DNA"/>
</dbReference>
<evidence type="ECO:0000313" key="15">
    <source>
        <dbReference type="EMBL" id="KKW34764.1"/>
    </source>
</evidence>
<dbReference type="PRINTS" id="PR00984">
    <property type="entry name" value="TRNASYNTHILE"/>
</dbReference>
<keyword evidence="3 15" id="KW-0436">Ligase</keyword>
<dbReference type="InterPro" id="IPR033709">
    <property type="entry name" value="Anticodon_Ile_ABEc"/>
</dbReference>
<evidence type="ECO:0000256" key="2">
    <source>
        <dbReference type="ARBA" id="ARBA00022490"/>
    </source>
</evidence>
<organism evidence="15 16">
    <name type="scientific">Candidatus Giovannonibacteria bacterium GW2011_GWA2_53_7</name>
    <dbReference type="NCBI Taxonomy" id="1618650"/>
    <lineage>
        <taxon>Bacteria</taxon>
        <taxon>Candidatus Giovannoniibacteriota</taxon>
    </lineage>
</organism>
<dbReference type="SUPFAM" id="SSF52374">
    <property type="entry name" value="Nucleotidylyl transferase"/>
    <property type="match status" value="1"/>
</dbReference>
<dbReference type="InterPro" id="IPR002300">
    <property type="entry name" value="aa-tRNA-synth_Ia"/>
</dbReference>
<proteinExistence type="predicted"/>
<protein>
    <recommendedName>
        <fullName evidence="1 12">Isoleucine--tRNA ligase</fullName>
        <ecNumber evidence="1 12">6.1.1.5</ecNumber>
    </recommendedName>
</protein>
<dbReference type="Pfam" id="PF19302">
    <property type="entry name" value="DUF5915"/>
    <property type="match status" value="1"/>
</dbReference>
<feature type="domain" description="Methionyl/Valyl/Leucyl/Isoleucyl-tRNA synthetase anticodon-binding" evidence="14">
    <location>
        <begin position="562"/>
        <end position="707"/>
    </location>
</feature>
<dbReference type="Pfam" id="PF08264">
    <property type="entry name" value="Anticodon_1"/>
    <property type="match status" value="1"/>
</dbReference>
<keyword evidence="9" id="KW-0030">Aminoacyl-tRNA synthetase</keyword>
<evidence type="ECO:0000256" key="7">
    <source>
        <dbReference type="ARBA" id="ARBA00022840"/>
    </source>
</evidence>
<dbReference type="FunFam" id="3.40.50.620:FF:000075">
    <property type="entry name" value="Isoleucine--tRNA ligase"/>
    <property type="match status" value="1"/>
</dbReference>
<dbReference type="NCBIfam" id="TIGR00392">
    <property type="entry name" value="ileS"/>
    <property type="match status" value="1"/>
</dbReference>
<dbReference type="GO" id="GO:0005737">
    <property type="term" value="C:cytoplasm"/>
    <property type="evidence" value="ECO:0007669"/>
    <property type="project" value="UniProtKB-UniRule"/>
</dbReference>
<accession>A0A0G2APU3</accession>
<dbReference type="EC" id="6.1.1.5" evidence="1 12"/>
<feature type="domain" description="Aminoacyl-tRNA synthetase class Ia" evidence="13">
    <location>
        <begin position="2"/>
        <end position="509"/>
    </location>
</feature>
<dbReference type="Pfam" id="PF00133">
    <property type="entry name" value="tRNA-synt_1"/>
    <property type="match status" value="1"/>
</dbReference>
<dbReference type="AlphaFoldDB" id="A0A0G2APU3"/>
<dbReference type="InterPro" id="IPR009080">
    <property type="entry name" value="tRNAsynth_Ia_anticodon-bd"/>
</dbReference>
<dbReference type="GO" id="GO:0006428">
    <property type="term" value="P:isoleucyl-tRNA aminoacylation"/>
    <property type="evidence" value="ECO:0007669"/>
    <property type="project" value="UniProtKB-UniRule"/>
</dbReference>
<dbReference type="Gene3D" id="3.40.50.620">
    <property type="entry name" value="HUPs"/>
    <property type="match status" value="2"/>
</dbReference>
<evidence type="ECO:0000256" key="3">
    <source>
        <dbReference type="ARBA" id="ARBA00022598"/>
    </source>
</evidence>
<dbReference type="Proteomes" id="UP000034290">
    <property type="component" value="Unassembled WGS sequence"/>
</dbReference>
<dbReference type="Gene3D" id="1.10.730.10">
    <property type="entry name" value="Isoleucyl-tRNA Synthetase, Domain 1"/>
    <property type="match status" value="1"/>
</dbReference>
<dbReference type="GO" id="GO:0005524">
    <property type="term" value="F:ATP binding"/>
    <property type="evidence" value="ECO:0007669"/>
    <property type="project" value="UniProtKB-KW"/>
</dbReference>
<dbReference type="GO" id="GO:0004822">
    <property type="term" value="F:isoleucine-tRNA ligase activity"/>
    <property type="evidence" value="ECO:0007669"/>
    <property type="project" value="UniProtKB-UniRule"/>
</dbReference>
<evidence type="ECO:0000256" key="8">
    <source>
        <dbReference type="ARBA" id="ARBA00022917"/>
    </source>
</evidence>
<evidence type="ECO:0000256" key="1">
    <source>
        <dbReference type="ARBA" id="ARBA00013165"/>
    </source>
</evidence>
<evidence type="ECO:0000256" key="5">
    <source>
        <dbReference type="ARBA" id="ARBA00022741"/>
    </source>
</evidence>
<dbReference type="PANTHER" id="PTHR42780:SF1">
    <property type="entry name" value="ISOLEUCINE--TRNA LIGASE, CYTOPLASMIC"/>
    <property type="match status" value="1"/>
</dbReference>
<keyword evidence="7" id="KW-0067">ATP-binding</keyword>
<dbReference type="GO" id="GO:0000049">
    <property type="term" value="F:tRNA binding"/>
    <property type="evidence" value="ECO:0007669"/>
    <property type="project" value="InterPro"/>
</dbReference>
<keyword evidence="5" id="KW-0547">Nucleotide-binding</keyword>
<gene>
    <name evidence="15" type="ORF">UY81_C0062G0006</name>
</gene>
<evidence type="ECO:0000313" key="16">
    <source>
        <dbReference type="Proteomes" id="UP000034290"/>
    </source>
</evidence>
<sequence>MLYQGHKVVPHCPRCGTALSSHEVAQGYEKVTEKNSAFVKFKVRSNKGKVKKGDYILSWTTTPWTLPGNVALAVNSDIDYVRVQIPKRDQTKKVLIELGAIQYDHVILAKSIFEELYDKDSSDELKIALGLSFLDVQPEDTKEVIKSIQQTIKGLELIGLEYEPPYQDAIPKQAEGYQNAFKVYPADFVTTNEGTGVVHTAVMYGEDDYRLGEKAGLPKVHTIAPDGTFSTYVPKWLGRFVKDAIVESEIIKDLENRELLLTKQSYTHDYPFCWRCHTPLLYYAKTAWFIKMSALKEKLKSSNDKIKWIPEHIQHGRFGEWLNEIKDWAISRERYWGTPLPIWICEKDHQHQVCIGSLKELRENANIALPLNFDPHRPFIDSVRLKCPKCNSSMRRVKEVCDTWFDSGSMPFAQWHYPFENKERIDKGVSYPADYIAEAIDQTRGWFYTLLAVATLLDKGAPYKNVICLGHILDAKGQKMSKSKGNVVDPWSVIEQYGADALRFHLFSINQPGEYKLFDPKQVGDCLRQNFMILWNVVSFWEQFKPTNAVEPIDHKKRSKLDQWQLARLNQLVEDVTTSLESYQITDASRSISEFITELSTWYVRRSRARFKTDGADRDAAYQTLTESLFTLTKLMAPLTPLVADALYQRLGGQLESVHLEAWPKLESSRKSTVTSELIKQMETVRQIVELGHSLRAEAGVKVRQPLGQLVFTGVQLSEEFNSILLDELNVREAVEAKSLPRGDEWKQKESGELVVALDITITDELREAGWVREVIRRVNDERKRLGLKRTDSVSIGYQTADETARGFFERYGAEVGQAGNAKKIEPAEPGQTGGAEFKLAEHRLALFVQPDIR</sequence>
<dbReference type="GO" id="GO:0046872">
    <property type="term" value="F:metal ion binding"/>
    <property type="evidence" value="ECO:0007669"/>
    <property type="project" value="UniProtKB-KW"/>
</dbReference>
<comment type="caution">
    <text evidence="15">The sequence shown here is derived from an EMBL/GenBank/DDBJ whole genome shotgun (WGS) entry which is preliminary data.</text>
</comment>
<keyword evidence="2" id="KW-0963">Cytoplasm</keyword>
<evidence type="ECO:0000259" key="13">
    <source>
        <dbReference type="Pfam" id="PF00133"/>
    </source>
</evidence>
<comment type="catalytic activity">
    <reaction evidence="11">
        <text>tRNA(Ile) + L-isoleucine + ATP = L-isoleucyl-tRNA(Ile) + AMP + diphosphate</text>
        <dbReference type="Rhea" id="RHEA:11060"/>
        <dbReference type="Rhea" id="RHEA-COMP:9666"/>
        <dbReference type="Rhea" id="RHEA-COMP:9695"/>
        <dbReference type="ChEBI" id="CHEBI:30616"/>
        <dbReference type="ChEBI" id="CHEBI:33019"/>
        <dbReference type="ChEBI" id="CHEBI:58045"/>
        <dbReference type="ChEBI" id="CHEBI:78442"/>
        <dbReference type="ChEBI" id="CHEBI:78528"/>
        <dbReference type="ChEBI" id="CHEBI:456215"/>
        <dbReference type="EC" id="6.1.1.5"/>
    </reaction>
</comment>
<dbReference type="SUPFAM" id="SSF47323">
    <property type="entry name" value="Anticodon-binding domain of a subclass of class I aminoacyl-tRNA synthetases"/>
    <property type="match status" value="1"/>
</dbReference>
<evidence type="ECO:0000256" key="6">
    <source>
        <dbReference type="ARBA" id="ARBA00022833"/>
    </source>
</evidence>
<dbReference type="InterPro" id="IPR009008">
    <property type="entry name" value="Val/Leu/Ile-tRNA-synth_edit"/>
</dbReference>
<evidence type="ECO:0000256" key="4">
    <source>
        <dbReference type="ARBA" id="ARBA00022723"/>
    </source>
</evidence>
<name>A0A0G2APU3_9BACT</name>
<keyword evidence="6" id="KW-0862">Zinc</keyword>
<reference evidence="15 16" key="1">
    <citation type="journal article" date="2015" name="Nature">
        <title>rRNA introns, odd ribosomes, and small enigmatic genomes across a large radiation of phyla.</title>
        <authorList>
            <person name="Brown C.T."/>
            <person name="Hug L.A."/>
            <person name="Thomas B.C."/>
            <person name="Sharon I."/>
            <person name="Castelle C.J."/>
            <person name="Singh A."/>
            <person name="Wilkins M.J."/>
            <person name="Williams K.H."/>
            <person name="Banfield J.F."/>
        </authorList>
    </citation>
    <scope>NUCLEOTIDE SEQUENCE [LARGE SCALE GENOMIC DNA]</scope>
</reference>
<dbReference type="SUPFAM" id="SSF50677">
    <property type="entry name" value="ValRS/IleRS/LeuRS editing domain"/>
    <property type="match status" value="1"/>
</dbReference>
<evidence type="ECO:0000256" key="9">
    <source>
        <dbReference type="ARBA" id="ARBA00023146"/>
    </source>
</evidence>
<dbReference type="InterPro" id="IPR014729">
    <property type="entry name" value="Rossmann-like_a/b/a_fold"/>
</dbReference>
<dbReference type="PANTHER" id="PTHR42780">
    <property type="entry name" value="SOLEUCYL-TRNA SYNTHETASE"/>
    <property type="match status" value="1"/>
</dbReference>
<dbReference type="InterPro" id="IPR013155">
    <property type="entry name" value="M/V/L/I-tRNA-synth_anticd-bd"/>
</dbReference>
<comment type="function">
    <text evidence="10">Catalyzes the attachment of isoleucine to tRNA(Ile). As IleRS can inadvertently accommodate and process structurally similar amino acids such as valine, to avoid such errors it has two additional distinct tRNA(Ile)-dependent editing activities. One activity is designated as 'pretransfer' editing and involves the hydrolysis of activated Val-AMP. The other activity is designated 'posttransfer' editing and involves deacylation of mischarged Val-tRNA(Ile).</text>
</comment>
<dbReference type="GO" id="GO:0002161">
    <property type="term" value="F:aminoacyl-tRNA deacylase activity"/>
    <property type="evidence" value="ECO:0007669"/>
    <property type="project" value="InterPro"/>
</dbReference>
<evidence type="ECO:0000256" key="11">
    <source>
        <dbReference type="ARBA" id="ARBA00048359"/>
    </source>
</evidence>
<evidence type="ECO:0000256" key="12">
    <source>
        <dbReference type="NCBIfam" id="TIGR00392"/>
    </source>
</evidence>
<dbReference type="CDD" id="cd07961">
    <property type="entry name" value="Anticodon_Ia_Ile_ABEc"/>
    <property type="match status" value="1"/>
</dbReference>
<dbReference type="InterPro" id="IPR002301">
    <property type="entry name" value="Ile-tRNA-ligase"/>
</dbReference>
<keyword evidence="8" id="KW-0648">Protein biosynthesis</keyword>
<dbReference type="InterPro" id="IPR023586">
    <property type="entry name" value="Ile-tRNA-ligase_type2"/>
</dbReference>